<dbReference type="PANTHER" id="PTHR47791:SF3">
    <property type="entry name" value="MEIOTICALLY UP-REGULATED GENE 191 PROTEIN"/>
    <property type="match status" value="1"/>
</dbReference>
<dbReference type="InterPro" id="IPR053169">
    <property type="entry name" value="MUG_Protein"/>
</dbReference>
<dbReference type="InterPro" id="IPR008928">
    <property type="entry name" value="6-hairpin_glycosidase_sf"/>
</dbReference>
<dbReference type="SUPFAM" id="SSF48208">
    <property type="entry name" value="Six-hairpin glycosidases"/>
    <property type="match status" value="1"/>
</dbReference>
<evidence type="ECO:0000256" key="1">
    <source>
        <dbReference type="SAM" id="MobiDB-lite"/>
    </source>
</evidence>
<keyword evidence="3" id="KW-1185">Reference proteome</keyword>
<dbReference type="EMBL" id="CP046172">
    <property type="protein sequence ID" value="QIS16351.1"/>
    <property type="molecule type" value="Genomic_DNA"/>
</dbReference>
<dbReference type="Gene3D" id="1.50.10.20">
    <property type="match status" value="1"/>
</dbReference>
<dbReference type="InterPro" id="IPR005198">
    <property type="entry name" value="Glyco_hydro_76"/>
</dbReference>
<name>A0A6G9YTC6_9NOCA</name>
<evidence type="ECO:0000313" key="3">
    <source>
        <dbReference type="Proteomes" id="UP000503540"/>
    </source>
</evidence>
<organism evidence="2 3">
    <name type="scientific">Nocardia arthritidis</name>
    <dbReference type="NCBI Taxonomy" id="228602"/>
    <lineage>
        <taxon>Bacteria</taxon>
        <taxon>Bacillati</taxon>
        <taxon>Actinomycetota</taxon>
        <taxon>Actinomycetes</taxon>
        <taxon>Mycobacteriales</taxon>
        <taxon>Nocardiaceae</taxon>
        <taxon>Nocardia</taxon>
    </lineage>
</organism>
<dbReference type="GO" id="GO:0005975">
    <property type="term" value="P:carbohydrate metabolic process"/>
    <property type="evidence" value="ECO:0007669"/>
    <property type="project" value="InterPro"/>
</dbReference>
<dbReference type="Proteomes" id="UP000503540">
    <property type="component" value="Chromosome"/>
</dbReference>
<dbReference type="Pfam" id="PF03663">
    <property type="entry name" value="Glyco_hydro_76"/>
    <property type="match status" value="1"/>
</dbReference>
<sequence>MTSRSGQHPQTSPGAAQSNTSAATDPTATPTETGANPPPVGSATPDATASGAEAARTQQAGAAQSLPKGQPRRTGRDVDAADATPAVWSERADMAESAIVSRHLRAVWAFPGTHLGVVGWPATKRERGFAYWNYWWQAHLIDCAVDAANRAPTPARRKRLAALTRSHRLRNITGWTNKYYDDMAWLAIALERAARTQGVTEARGALVALEKPLYEGWAPEKGGGLPWRLGSDFYNAPANGPAGIALVRLGHHARAQEMADWLDTTLRDPESGLILDGIHLPSGEIERPVFTYCQGVVLGLETEVAVHTGESRHVERVHRLLAAVEERMTTKGVIHGGGGGDGGLFNGILARYLALVALMLPGAEPEQVDDRRRAAAIVRDSARAAWANRLQVEGEPLFGHEWNKPATLPGGTAGAARFTAGGSVTSSRIPERDLSVQLSGWMLMEAAYLVSAAGL</sequence>
<protein>
    <submittedName>
        <fullName evidence="2">Fructose-bisphosphate aldolase</fullName>
    </submittedName>
</protein>
<gene>
    <name evidence="2" type="ORF">F5544_42715</name>
</gene>
<feature type="compositionally biased region" description="Polar residues" evidence="1">
    <location>
        <begin position="1"/>
        <end position="19"/>
    </location>
</feature>
<dbReference type="PANTHER" id="PTHR47791">
    <property type="entry name" value="MEIOTICALLY UP-REGULATED GENE 191 PROTEIN"/>
    <property type="match status" value="1"/>
</dbReference>
<evidence type="ECO:0000313" key="2">
    <source>
        <dbReference type="EMBL" id="QIS16351.1"/>
    </source>
</evidence>
<dbReference type="KEGG" id="nah:F5544_42715"/>
<feature type="compositionally biased region" description="Low complexity" evidence="1">
    <location>
        <begin position="20"/>
        <end position="35"/>
    </location>
</feature>
<proteinExistence type="predicted"/>
<dbReference type="AlphaFoldDB" id="A0A6G9YTC6"/>
<reference evidence="2 3" key="1">
    <citation type="journal article" date="2019" name="ACS Chem. Biol.">
        <title>Identification and Mobilization of a Cryptic Antibiotic Biosynthesis Gene Locus from a Human-Pathogenic Nocardia Isolate.</title>
        <authorList>
            <person name="Herisse M."/>
            <person name="Ishida K."/>
            <person name="Porter J.L."/>
            <person name="Howden B."/>
            <person name="Hertweck C."/>
            <person name="Stinear T.P."/>
            <person name="Pidot S.J."/>
        </authorList>
    </citation>
    <scope>NUCLEOTIDE SEQUENCE [LARGE SCALE GENOMIC DNA]</scope>
    <source>
        <strain evidence="2 3">AUSMDU00012717</strain>
    </source>
</reference>
<feature type="compositionally biased region" description="Low complexity" evidence="1">
    <location>
        <begin position="52"/>
        <end position="64"/>
    </location>
</feature>
<feature type="region of interest" description="Disordered" evidence="1">
    <location>
        <begin position="1"/>
        <end position="81"/>
    </location>
</feature>
<accession>A0A6G9YTC6</accession>